<dbReference type="EMBL" id="CAKLDM010000002">
    <property type="protein sequence ID" value="CAH0539519.1"/>
    <property type="molecule type" value="Genomic_DNA"/>
</dbReference>
<name>A0ABM9A4F1_9VIBR</name>
<evidence type="ECO:0000313" key="1">
    <source>
        <dbReference type="EMBL" id="CAH0539519.1"/>
    </source>
</evidence>
<comment type="caution">
    <text evidence="1">The sequence shown here is derived from an EMBL/GenBank/DDBJ whole genome shotgun (WGS) entry which is preliminary data.</text>
</comment>
<proteinExistence type="predicted"/>
<gene>
    <name evidence="1" type="ORF">VMF7928_02215</name>
</gene>
<reference evidence="1" key="1">
    <citation type="submission" date="2021-11" db="EMBL/GenBank/DDBJ databases">
        <authorList>
            <person name="Rodrigo-Torres L."/>
            <person name="Arahal R. D."/>
            <person name="Lucena T."/>
        </authorList>
    </citation>
    <scope>NUCLEOTIDE SEQUENCE</scope>
    <source>
        <strain evidence="1">CECT 7928</strain>
    </source>
</reference>
<protein>
    <recommendedName>
        <fullName evidence="3">DUF2850 domain-containing protein</fullName>
    </recommendedName>
</protein>
<organism evidence="1 2">
    <name type="scientific">Vibrio marisflavi CECT 7928</name>
    <dbReference type="NCBI Taxonomy" id="634439"/>
    <lineage>
        <taxon>Bacteria</taxon>
        <taxon>Pseudomonadati</taxon>
        <taxon>Pseudomonadota</taxon>
        <taxon>Gammaproteobacteria</taxon>
        <taxon>Vibrionales</taxon>
        <taxon>Vibrionaceae</taxon>
        <taxon>Vibrio</taxon>
    </lineage>
</organism>
<evidence type="ECO:0008006" key="3">
    <source>
        <dbReference type="Google" id="ProtNLM"/>
    </source>
</evidence>
<sequence length="189" mass="21371">MQYQNRLPRFVMNKKKGLTTITMLKVTLVFLLIVLAGVVIAIGTHLGSNKKTGKADLFGAWIEVGAPKYNTDTYVINGSGVYKNSRLLTTNYQFDGTELIVETGGGRYVYVFERNDSPQLKRTHPRLPQQQLVKKGYEHTVDMEGNSYMRKEEVSHYFKTKQVDAPVNLHRHIVKSDSDDGSSDNVETN</sequence>
<dbReference type="InterPro" id="IPR021271">
    <property type="entry name" value="DUF2850"/>
</dbReference>
<dbReference type="Proteomes" id="UP000838748">
    <property type="component" value="Unassembled WGS sequence"/>
</dbReference>
<accession>A0ABM9A4F1</accession>
<evidence type="ECO:0000313" key="2">
    <source>
        <dbReference type="Proteomes" id="UP000838748"/>
    </source>
</evidence>
<dbReference type="Pfam" id="PF11012">
    <property type="entry name" value="DUF2850"/>
    <property type="match status" value="1"/>
</dbReference>
<dbReference type="RefSeq" id="WP_237361520.1">
    <property type="nucleotide sequence ID" value="NZ_CAKLDM010000002.1"/>
</dbReference>
<keyword evidence="2" id="KW-1185">Reference proteome</keyword>